<protein>
    <submittedName>
        <fullName evidence="1">Uncharacterized protein</fullName>
    </submittedName>
</protein>
<keyword evidence="2" id="KW-1185">Reference proteome</keyword>
<dbReference type="OrthoDB" id="27483at2759"/>
<reference evidence="1" key="1">
    <citation type="journal article" date="2020" name="Nat. Commun.">
        <title>Large-scale genome sequencing of mycorrhizal fungi provides insights into the early evolution of symbiotic traits.</title>
        <authorList>
            <person name="Miyauchi S."/>
            <person name="Kiss E."/>
            <person name="Kuo A."/>
            <person name="Drula E."/>
            <person name="Kohler A."/>
            <person name="Sanchez-Garcia M."/>
            <person name="Morin E."/>
            <person name="Andreopoulos B."/>
            <person name="Barry K.W."/>
            <person name="Bonito G."/>
            <person name="Buee M."/>
            <person name="Carver A."/>
            <person name="Chen C."/>
            <person name="Cichocki N."/>
            <person name="Clum A."/>
            <person name="Culley D."/>
            <person name="Crous P.W."/>
            <person name="Fauchery L."/>
            <person name="Girlanda M."/>
            <person name="Hayes R.D."/>
            <person name="Keri Z."/>
            <person name="LaButti K."/>
            <person name="Lipzen A."/>
            <person name="Lombard V."/>
            <person name="Magnuson J."/>
            <person name="Maillard F."/>
            <person name="Murat C."/>
            <person name="Nolan M."/>
            <person name="Ohm R.A."/>
            <person name="Pangilinan J."/>
            <person name="Pereira M.F."/>
            <person name="Perotto S."/>
            <person name="Peter M."/>
            <person name="Pfister S."/>
            <person name="Riley R."/>
            <person name="Sitrit Y."/>
            <person name="Stielow J.B."/>
            <person name="Szollosi G."/>
            <person name="Zifcakova L."/>
            <person name="Stursova M."/>
            <person name="Spatafora J.W."/>
            <person name="Tedersoo L."/>
            <person name="Vaario L.M."/>
            <person name="Yamada A."/>
            <person name="Yan M."/>
            <person name="Wang P."/>
            <person name="Xu J."/>
            <person name="Bruns T."/>
            <person name="Baldrian P."/>
            <person name="Vilgalys R."/>
            <person name="Dunand C."/>
            <person name="Henrissat B."/>
            <person name="Grigoriev I.V."/>
            <person name="Hibbett D."/>
            <person name="Nagy L.G."/>
            <person name="Martin F.M."/>
        </authorList>
    </citation>
    <scope>NUCLEOTIDE SEQUENCE</scope>
    <source>
        <strain evidence="1">UP504</strain>
    </source>
</reference>
<sequence length="106" mass="11518">MYLKLDNIIIIIINTTQTDIPTRLTLYRTLVERGVVYATEWALRAPCRGTGGDALMLNGPQIGASMSSDTSPSLGTAAEDRHVAGVRSHIVPQNDLLKARGLENEL</sequence>
<evidence type="ECO:0000313" key="1">
    <source>
        <dbReference type="EMBL" id="KAF9504601.1"/>
    </source>
</evidence>
<accession>A0A9P6AGN3</accession>
<proteinExistence type="predicted"/>
<gene>
    <name evidence="1" type="ORF">BS47DRAFT_1490145</name>
</gene>
<dbReference type="EMBL" id="MU129211">
    <property type="protein sequence ID" value="KAF9504601.1"/>
    <property type="molecule type" value="Genomic_DNA"/>
</dbReference>
<name>A0A9P6AGN3_9AGAM</name>
<comment type="caution">
    <text evidence="1">The sequence shown here is derived from an EMBL/GenBank/DDBJ whole genome shotgun (WGS) entry which is preliminary data.</text>
</comment>
<evidence type="ECO:0000313" key="2">
    <source>
        <dbReference type="Proteomes" id="UP000886523"/>
    </source>
</evidence>
<dbReference type="Proteomes" id="UP000886523">
    <property type="component" value="Unassembled WGS sequence"/>
</dbReference>
<organism evidence="1 2">
    <name type="scientific">Hydnum rufescens UP504</name>
    <dbReference type="NCBI Taxonomy" id="1448309"/>
    <lineage>
        <taxon>Eukaryota</taxon>
        <taxon>Fungi</taxon>
        <taxon>Dikarya</taxon>
        <taxon>Basidiomycota</taxon>
        <taxon>Agaricomycotina</taxon>
        <taxon>Agaricomycetes</taxon>
        <taxon>Cantharellales</taxon>
        <taxon>Hydnaceae</taxon>
        <taxon>Hydnum</taxon>
    </lineage>
</organism>
<dbReference type="AlphaFoldDB" id="A0A9P6AGN3"/>